<evidence type="ECO:0000259" key="2">
    <source>
        <dbReference type="Pfam" id="PF01593"/>
    </source>
</evidence>
<organism evidence="3 4">
    <name type="scientific">Mycobacterium angelicum</name>
    <dbReference type="NCBI Taxonomy" id="470074"/>
    <lineage>
        <taxon>Bacteria</taxon>
        <taxon>Bacillati</taxon>
        <taxon>Actinomycetota</taxon>
        <taxon>Actinomycetes</taxon>
        <taxon>Mycobacteriales</taxon>
        <taxon>Mycobacteriaceae</taxon>
        <taxon>Mycobacterium</taxon>
    </lineage>
</organism>
<comment type="caution">
    <text evidence="3">The sequence shown here is derived from an EMBL/GenBank/DDBJ whole genome shotgun (WGS) entry which is preliminary data.</text>
</comment>
<dbReference type="Proteomes" id="UP000192284">
    <property type="component" value="Unassembled WGS sequence"/>
</dbReference>
<sequence length="119" mass="13012">MPADPTRVASRSSSRLARRTIMAPIESDFYVVGAGYAGMTAAHRLHRAGNSVTVLEAGPRIGGRTWTATMSDGTLFEIGGQWVADAEAQPDVRRLMDEFGIEAYGQWDRGNTTPMIRIR</sequence>
<dbReference type="InterPro" id="IPR036188">
    <property type="entry name" value="FAD/NAD-bd_sf"/>
</dbReference>
<dbReference type="EMBL" id="MVHE01000039">
    <property type="protein sequence ID" value="ORA17303.1"/>
    <property type="molecule type" value="Genomic_DNA"/>
</dbReference>
<comment type="similarity">
    <text evidence="1">Belongs to the flavin monoamine oxidase family.</text>
</comment>
<dbReference type="InterPro" id="IPR002937">
    <property type="entry name" value="Amino_oxidase"/>
</dbReference>
<dbReference type="Pfam" id="PF01593">
    <property type="entry name" value="Amino_oxidase"/>
    <property type="match status" value="1"/>
</dbReference>
<proteinExistence type="inferred from homology"/>
<dbReference type="SUPFAM" id="SSF51905">
    <property type="entry name" value="FAD/NAD(P)-binding domain"/>
    <property type="match status" value="1"/>
</dbReference>
<dbReference type="GO" id="GO:0016491">
    <property type="term" value="F:oxidoreductase activity"/>
    <property type="evidence" value="ECO:0007669"/>
    <property type="project" value="InterPro"/>
</dbReference>
<dbReference type="InterPro" id="IPR050703">
    <property type="entry name" value="Flavin_MAO"/>
</dbReference>
<dbReference type="RefSeq" id="WP_083114825.1">
    <property type="nucleotide sequence ID" value="NZ_JACKTS010000054.1"/>
</dbReference>
<dbReference type="PANTHER" id="PTHR43563">
    <property type="entry name" value="AMINE OXIDASE"/>
    <property type="match status" value="1"/>
</dbReference>
<dbReference type="Gene3D" id="3.50.50.60">
    <property type="entry name" value="FAD/NAD(P)-binding domain"/>
    <property type="match status" value="1"/>
</dbReference>
<dbReference type="OrthoDB" id="9805852at2"/>
<evidence type="ECO:0000313" key="4">
    <source>
        <dbReference type="Proteomes" id="UP000192284"/>
    </source>
</evidence>
<evidence type="ECO:0000256" key="1">
    <source>
        <dbReference type="ARBA" id="ARBA00005995"/>
    </source>
</evidence>
<gene>
    <name evidence="3" type="ORF">BST12_19725</name>
</gene>
<dbReference type="PANTHER" id="PTHR43563:SF14">
    <property type="entry name" value="AMINE OXIDASE"/>
    <property type="match status" value="1"/>
</dbReference>
<feature type="domain" description="Amine oxidase" evidence="2">
    <location>
        <begin position="37"/>
        <end position="111"/>
    </location>
</feature>
<protein>
    <recommendedName>
        <fullName evidence="2">Amine oxidase domain-containing protein</fullName>
    </recommendedName>
</protein>
<dbReference type="AlphaFoldDB" id="A0A1W9ZKS5"/>
<accession>A0A1W9ZKS5</accession>
<evidence type="ECO:0000313" key="3">
    <source>
        <dbReference type="EMBL" id="ORA17303.1"/>
    </source>
</evidence>
<keyword evidence="4" id="KW-1185">Reference proteome</keyword>
<reference evidence="3 4" key="1">
    <citation type="submission" date="2017-02" db="EMBL/GenBank/DDBJ databases">
        <title>The new phylogeny of genus Mycobacterium.</title>
        <authorList>
            <person name="Tortoli E."/>
            <person name="Trovato A."/>
            <person name="Cirillo D.M."/>
        </authorList>
    </citation>
    <scope>NUCLEOTIDE SEQUENCE [LARGE SCALE GENOMIC DNA]</scope>
    <source>
        <strain evidence="3 4">DSM 45057</strain>
    </source>
</reference>
<name>A0A1W9ZKS5_MYCAN</name>